<dbReference type="Pfam" id="PF14417">
    <property type="entry name" value="MEDS"/>
    <property type="match status" value="1"/>
</dbReference>
<dbReference type="GeneID" id="96737953"/>
<reference evidence="3 5" key="2">
    <citation type="submission" date="2019-08" db="EMBL/GenBank/DDBJ databases">
        <title>Bacillus genomes from the desert of Cuatro Cienegas, Coahuila.</title>
        <authorList>
            <person name="Olmedo-Alvarez G."/>
        </authorList>
    </citation>
    <scope>NUCLEOTIDE SEQUENCE [LARGE SCALE GENOMIC DNA]</scope>
    <source>
        <strain evidence="3 5">CH98b_3T</strain>
    </source>
</reference>
<dbReference type="EMBL" id="VTET01000002">
    <property type="protein sequence ID" value="TYS73890.1"/>
    <property type="molecule type" value="Genomic_DNA"/>
</dbReference>
<dbReference type="Proteomes" id="UP000195573">
    <property type="component" value="Chromosome"/>
</dbReference>
<dbReference type="InterPro" id="IPR025847">
    <property type="entry name" value="MEDS_domain"/>
</dbReference>
<evidence type="ECO:0000313" key="2">
    <source>
        <dbReference type="EMBL" id="ART75580.1"/>
    </source>
</evidence>
<dbReference type="AlphaFoldDB" id="A0A1Y0CJV8"/>
<dbReference type="OrthoDB" id="2855396at2"/>
<evidence type="ECO:0000313" key="5">
    <source>
        <dbReference type="Proteomes" id="UP000324517"/>
    </source>
</evidence>
<gene>
    <name evidence="2" type="ORF">B4U37_05860</name>
    <name evidence="3" type="ORF">FZC75_06135</name>
</gene>
<protein>
    <recommendedName>
        <fullName evidence="1">MEDS domain-containing protein</fullName>
    </recommendedName>
</protein>
<sequence length="189" mass="22077">MRPIPAFTPQNLESITEGHVYYRFKEIDVYLDHLLSFIDSGINNKENILIIESMKNLPKIKDTIKQRYSEDQQSAIRIVNNFDYYFSGGDFNTKTILGHFEKDVTILKKDNRSIRTWAHVEWASDEPDAEQLREYEITSDDFVVREGMLSVCAYSCNSLSPVLHSALEQVHKYVMTDDDFYTSELYKKP</sequence>
<evidence type="ECO:0000313" key="3">
    <source>
        <dbReference type="EMBL" id="TYS73890.1"/>
    </source>
</evidence>
<evidence type="ECO:0000259" key="1">
    <source>
        <dbReference type="Pfam" id="PF14417"/>
    </source>
</evidence>
<dbReference type="KEGG" id="bhk:B4U37_05860"/>
<dbReference type="RefSeq" id="WP_088017475.1">
    <property type="nucleotide sequence ID" value="NZ_CP020880.1"/>
</dbReference>
<feature type="domain" description="MEDS" evidence="1">
    <location>
        <begin position="19"/>
        <end position="171"/>
    </location>
</feature>
<accession>A0A1Y0CJV8</accession>
<reference evidence="2 4" key="1">
    <citation type="submission" date="2017-04" db="EMBL/GenBank/DDBJ databases">
        <title>Complete Genome Sequence of the Bacillus horikoshii 20a strain from Cuatro Cienegas, Coahuila, Mexico.</title>
        <authorList>
            <person name="Zarza E."/>
            <person name="Alcaraz L.D."/>
            <person name="Aguilar-Salinas B."/>
            <person name="Islas A."/>
            <person name="Olmedo-Alvarez G."/>
        </authorList>
    </citation>
    <scope>NUCLEOTIDE SEQUENCE [LARGE SCALE GENOMIC DNA]</scope>
    <source>
        <strain evidence="2 4">20a</strain>
    </source>
</reference>
<name>A0A1Y0CJV8_9BACI</name>
<proteinExistence type="predicted"/>
<dbReference type="Proteomes" id="UP000324517">
    <property type="component" value="Unassembled WGS sequence"/>
</dbReference>
<dbReference type="EMBL" id="CP020880">
    <property type="protein sequence ID" value="ART75580.1"/>
    <property type="molecule type" value="Genomic_DNA"/>
</dbReference>
<keyword evidence="4" id="KW-1185">Reference proteome</keyword>
<evidence type="ECO:0000313" key="4">
    <source>
        <dbReference type="Proteomes" id="UP000195573"/>
    </source>
</evidence>
<organism evidence="3 5">
    <name type="scientific">Sutcliffiella horikoshii</name>
    <dbReference type="NCBI Taxonomy" id="79883"/>
    <lineage>
        <taxon>Bacteria</taxon>
        <taxon>Bacillati</taxon>
        <taxon>Bacillota</taxon>
        <taxon>Bacilli</taxon>
        <taxon>Bacillales</taxon>
        <taxon>Bacillaceae</taxon>
        <taxon>Sutcliffiella</taxon>
    </lineage>
</organism>